<name>A0A8J7LB68_9NOST</name>
<reference evidence="2 3" key="1">
    <citation type="journal article" date="2021" name="Int. J. Syst. Evol. Microbiol.">
        <title>Amazonocrinis nigriterrae gen. nov., sp. nov., Atlanticothrix silvestris gen. nov., sp. nov. and Dendronalium phyllosphericum gen. nov., sp. nov., nostocacean cyanobacteria from Brazilian environments.</title>
        <authorList>
            <person name="Alvarenga D.O."/>
            <person name="Andreote A.P.D."/>
            <person name="Branco L.H.Z."/>
            <person name="Delbaje E."/>
            <person name="Cruz R.B."/>
            <person name="Varani A.M."/>
            <person name="Fiore M.F."/>
        </authorList>
    </citation>
    <scope>NUCLEOTIDE SEQUENCE [LARGE SCALE GENOMIC DNA]</scope>
    <source>
        <strain evidence="2 3">CENA67</strain>
    </source>
</reference>
<evidence type="ECO:0000256" key="1">
    <source>
        <dbReference type="SAM" id="MobiDB-lite"/>
    </source>
</evidence>
<organism evidence="2 3">
    <name type="scientific">Amazonocrinis nigriterrae CENA67</name>
    <dbReference type="NCBI Taxonomy" id="2794033"/>
    <lineage>
        <taxon>Bacteria</taxon>
        <taxon>Bacillati</taxon>
        <taxon>Cyanobacteriota</taxon>
        <taxon>Cyanophyceae</taxon>
        <taxon>Nostocales</taxon>
        <taxon>Nostocaceae</taxon>
        <taxon>Amazonocrinis</taxon>
        <taxon>Amazonocrinis nigriterrae</taxon>
    </lineage>
</organism>
<proteinExistence type="predicted"/>
<dbReference type="AlphaFoldDB" id="A0A8J7LB68"/>
<gene>
    <name evidence="2" type="ORF">I8748_22790</name>
</gene>
<feature type="region of interest" description="Disordered" evidence="1">
    <location>
        <begin position="1"/>
        <end position="31"/>
    </location>
</feature>
<dbReference type="Proteomes" id="UP000632766">
    <property type="component" value="Unassembled WGS sequence"/>
</dbReference>
<sequence>MKNTILTTNSSLSDNENTTNSKRQNQPNHNQLQIDDEWEELTDSDLRAIRGGSVSLLNQVEDFVGGKELSLSDLLQASLDLNIFGSNAIL</sequence>
<accession>A0A8J7LB68</accession>
<dbReference type="RefSeq" id="WP_198126790.1">
    <property type="nucleotide sequence ID" value="NZ_JAECZC010000055.1"/>
</dbReference>
<comment type="caution">
    <text evidence="2">The sequence shown here is derived from an EMBL/GenBank/DDBJ whole genome shotgun (WGS) entry which is preliminary data.</text>
</comment>
<evidence type="ECO:0000313" key="2">
    <source>
        <dbReference type="EMBL" id="MBH8564976.1"/>
    </source>
</evidence>
<protein>
    <submittedName>
        <fullName evidence="2">Uncharacterized protein</fullName>
    </submittedName>
</protein>
<dbReference type="EMBL" id="JAECZC010000055">
    <property type="protein sequence ID" value="MBH8564976.1"/>
    <property type="molecule type" value="Genomic_DNA"/>
</dbReference>
<evidence type="ECO:0000313" key="3">
    <source>
        <dbReference type="Proteomes" id="UP000632766"/>
    </source>
</evidence>
<keyword evidence="3" id="KW-1185">Reference proteome</keyword>